<dbReference type="AlphaFoldDB" id="E0RYX7"/>
<reference evidence="1 2" key="1">
    <citation type="journal article" date="2010" name="PLoS ONE">
        <title>The glycobiome of the rumen bacterium Butyrivibrio proteoclasticus B316(T) highlights adaptation to a polysaccharide-rich environment.</title>
        <authorList>
            <person name="Kelly W.J."/>
            <person name="Leahy S.C."/>
            <person name="Altermann E."/>
            <person name="Yeoman C.J."/>
            <person name="Dunne J.C."/>
            <person name="Kong Z."/>
            <person name="Pacheco D.M."/>
            <person name="Li D."/>
            <person name="Noel S.J."/>
            <person name="Moon C.D."/>
            <person name="Cookson A.L."/>
            <person name="Attwood G.T."/>
        </authorList>
    </citation>
    <scope>NUCLEOTIDE SEQUENCE [LARGE SCALE GENOMIC DNA]</scope>
    <source>
        <strain evidence="2">ATCC 51982 / DSM 14932 / B316</strain>
    </source>
</reference>
<dbReference type="HOGENOM" id="CLU_026152_3_1_9"/>
<proteinExistence type="predicted"/>
<dbReference type="PANTHER" id="PTHR34351">
    <property type="entry name" value="SLR1927 PROTEIN-RELATED"/>
    <property type="match status" value="1"/>
</dbReference>
<dbReference type="PANTHER" id="PTHR34351:SF2">
    <property type="entry name" value="DUF58 DOMAIN-CONTAINING PROTEIN"/>
    <property type="match status" value="1"/>
</dbReference>
<keyword evidence="2" id="KW-1185">Reference proteome</keyword>
<dbReference type="EMBL" id="CP001810">
    <property type="protein sequence ID" value="ADL35049.1"/>
    <property type="molecule type" value="Genomic_DNA"/>
</dbReference>
<dbReference type="Proteomes" id="UP000001299">
    <property type="component" value="Chromosome 1"/>
</dbReference>
<dbReference type="KEGG" id="bpb:bpr_I2316"/>
<accession>E0RYX7</accession>
<evidence type="ECO:0000313" key="1">
    <source>
        <dbReference type="EMBL" id="ADL35049.1"/>
    </source>
</evidence>
<sequence>MPIILIPIVLFLLYMAQRRIFNRYWQRGLMAELSFDQEAVSEGDEASLTEVITNRNFIPLHILQVNFQTDVGLFFKDTTNASVTDRVNVIDVFSLRFYEKITRNLLMDCRKRGFYNILQTSLVASDLFSPDIHYADRKQSTSMYVYPRLMPTDKIDVPFQQLMGEVQSRRFLYEDNFTFRGIRDYAPTDQMSDINWKASAKTGAMKVNLHDYTSSPEIVLVLNVEEPGILFEIELIEDCIRITRTLALKFIQSGIPVSLLTNGKDKVTGEMIRLESGSSMDHNRNFCRALSRIDLTKETGDIEALVRDELHGGRNAQVVYCLISTSRRDGVVKASRELCDEKGKLVWICPLTKSMDMRAPDDSRISFVKIMHDSYL</sequence>
<name>E0RYX7_BUTPB</name>
<evidence type="ECO:0000313" key="2">
    <source>
        <dbReference type="Proteomes" id="UP000001299"/>
    </source>
</evidence>
<protein>
    <submittedName>
        <fullName evidence="1">Uncharacterized protein</fullName>
    </submittedName>
</protein>
<dbReference type="eggNOG" id="COG1721">
    <property type="taxonomic scope" value="Bacteria"/>
</dbReference>
<dbReference type="STRING" id="515622.bpr_I2316"/>
<gene>
    <name evidence="1" type="ordered locus">bpr_I2316</name>
</gene>
<organism evidence="1 2">
    <name type="scientific">Butyrivibrio proteoclasticus (strain ATCC 51982 / DSM 14932 / B316)</name>
    <name type="common">Clostridium proteoclasticum</name>
    <dbReference type="NCBI Taxonomy" id="515622"/>
    <lineage>
        <taxon>Bacteria</taxon>
        <taxon>Bacillati</taxon>
        <taxon>Bacillota</taxon>
        <taxon>Clostridia</taxon>
        <taxon>Lachnospirales</taxon>
        <taxon>Lachnospiraceae</taxon>
        <taxon>Butyrivibrio</taxon>
    </lineage>
</organism>